<dbReference type="AlphaFoldDB" id="A0A2W2DGC2"/>
<accession>A0A2W2DGC2</accession>
<proteinExistence type="predicted"/>
<evidence type="ECO:0000313" key="2">
    <source>
        <dbReference type="Proteomes" id="UP000249304"/>
    </source>
</evidence>
<name>A0A2W2DGC2_9ACTN</name>
<comment type="caution">
    <text evidence="1">The sequence shown here is derived from an EMBL/GenBank/DDBJ whole genome shotgun (WGS) entry which is preliminary data.</text>
</comment>
<evidence type="ECO:0000313" key="1">
    <source>
        <dbReference type="EMBL" id="PZG09491.1"/>
    </source>
</evidence>
<dbReference type="OrthoDB" id="3805543at2"/>
<evidence type="ECO:0008006" key="3">
    <source>
        <dbReference type="Google" id="ProtNLM"/>
    </source>
</evidence>
<sequence>MSFGGFVANIRIRLALRDWDHLVPVQTGDVRPDGFELDLDSRAVTPDVLSEPGLDGGETSFSRYVLGRAAGDDRLVGLPVFVMRGFRHRCVLVRRDSGLTSLEELKGARIGLTGWPDSGNTWTRALLRAAGVDLGGITWTVGPLVAGETGKDRVGPVPFPDNVSLTGEGLADGLADGRYDAIMTPFMPPDFFTDDSRLRHLLPDHRAAELDYYRQTGFVPGIHLVTLKRESVERHPWLPQAVQDLFERSKRRWLARRRLLADTTPWLLADLTATARTFGEDWMPYGAAPNAAMIAAFCAELHAQGISNRRIATEEVFAA</sequence>
<keyword evidence="2" id="KW-1185">Reference proteome</keyword>
<gene>
    <name evidence="1" type="ORF">C1J01_37565</name>
</gene>
<organism evidence="1 2">
    <name type="scientific">Nonomuraea aridisoli</name>
    <dbReference type="NCBI Taxonomy" id="2070368"/>
    <lineage>
        <taxon>Bacteria</taxon>
        <taxon>Bacillati</taxon>
        <taxon>Actinomycetota</taxon>
        <taxon>Actinomycetes</taxon>
        <taxon>Streptosporangiales</taxon>
        <taxon>Streptosporangiaceae</taxon>
        <taxon>Nonomuraea</taxon>
    </lineage>
</organism>
<dbReference type="EMBL" id="POUD01000245">
    <property type="protein sequence ID" value="PZG09491.1"/>
    <property type="molecule type" value="Genomic_DNA"/>
</dbReference>
<reference evidence="1 2" key="1">
    <citation type="submission" date="2018-01" db="EMBL/GenBank/DDBJ databases">
        <title>Draft genome sequence of Nonomuraea sp. KC333.</title>
        <authorList>
            <person name="Sahin N."/>
            <person name="Saygin H."/>
            <person name="Ay H."/>
        </authorList>
    </citation>
    <scope>NUCLEOTIDE SEQUENCE [LARGE SCALE GENOMIC DNA]</scope>
    <source>
        <strain evidence="1 2">KC333</strain>
    </source>
</reference>
<dbReference type="Gene3D" id="3.40.190.10">
    <property type="entry name" value="Periplasmic binding protein-like II"/>
    <property type="match status" value="1"/>
</dbReference>
<protein>
    <recommendedName>
        <fullName evidence="3">4,5-dihydroxyphthalate decarboxylase</fullName>
    </recommendedName>
</protein>
<dbReference type="Proteomes" id="UP000249304">
    <property type="component" value="Unassembled WGS sequence"/>
</dbReference>
<dbReference type="SUPFAM" id="SSF53850">
    <property type="entry name" value="Periplasmic binding protein-like II"/>
    <property type="match status" value="1"/>
</dbReference>